<sequence>QYYTPHTTAPYASIVVGVIMTIYMPKFRTMRCAVTLEPMLFLYFVATILSNNVGTNMLLHKGCNPNATVEPDLRASPECMLENGAQHGVSSINVWKHIIQELVSLVFIMFAGPWSDKHGRRRRPLMFVPVIGQMTCDAFNLLSALFWGSVSPTVTGIAQSVIISITGSQHCFFIGMFAYLADITDTSNRTMRIGFASAVLPLAATLGALSGGYLNVRLGFAAVFALNVCLNAVALCLGLLFVYDTSEPYKTTGSLYKTTFDPNIVVESCKTVFIRRDNHNRLILLLMIVASPLTGAPFVGEIGLMYMYLRKQFGFKEINFSLFNAYTMGVMLFGSLFTLGILSRKLKMNDAMIGLIATTFDIATAIGFLTVTKFQYLLFVPPLELFRGAALALSGAIASKCVESHELGSMNSVRMATENLSKSAILPLYSIVYNKTLETMPSAFFIISICLSVPLIGCFGITYYLTRNQKEPVKPIKKNNLEDKSNDLNANTTTNTNEMKSDNVEGLVHIIKTYL</sequence>
<dbReference type="Gene3D" id="1.20.1250.20">
    <property type="entry name" value="MFS general substrate transporter like domains"/>
    <property type="match status" value="1"/>
</dbReference>
<feature type="transmembrane region" description="Helical" evidence="6">
    <location>
        <begin position="354"/>
        <end position="378"/>
    </location>
</feature>
<reference evidence="7 8" key="1">
    <citation type="submission" date="2019-08" db="EMBL/GenBank/DDBJ databases">
        <title>Whole genome of Aphis craccivora.</title>
        <authorList>
            <person name="Voronova N.V."/>
            <person name="Shulinski R.S."/>
            <person name="Bandarenka Y.V."/>
            <person name="Zhorov D.G."/>
            <person name="Warner D."/>
        </authorList>
    </citation>
    <scope>NUCLEOTIDE SEQUENCE [LARGE SCALE GENOMIC DNA]</scope>
    <source>
        <strain evidence="7">180601</strain>
        <tissue evidence="7">Whole Body</tissue>
    </source>
</reference>
<dbReference type="InterPro" id="IPR036259">
    <property type="entry name" value="MFS_trans_sf"/>
</dbReference>
<evidence type="ECO:0000256" key="4">
    <source>
        <dbReference type="ARBA" id="ARBA00023136"/>
    </source>
</evidence>
<evidence type="ECO:0000256" key="1">
    <source>
        <dbReference type="ARBA" id="ARBA00004141"/>
    </source>
</evidence>
<dbReference type="Proteomes" id="UP000478052">
    <property type="component" value="Unassembled WGS sequence"/>
</dbReference>
<feature type="transmembrane region" description="Helical" evidence="6">
    <location>
        <begin position="127"/>
        <end position="150"/>
    </location>
</feature>
<feature type="transmembrane region" description="Helical" evidence="6">
    <location>
        <begin position="98"/>
        <end position="115"/>
    </location>
</feature>
<dbReference type="GO" id="GO:0022857">
    <property type="term" value="F:transmembrane transporter activity"/>
    <property type="evidence" value="ECO:0007669"/>
    <property type="project" value="InterPro"/>
</dbReference>
<keyword evidence="3 6" id="KW-1133">Transmembrane helix</keyword>
<feature type="transmembrane region" description="Helical" evidence="6">
    <location>
        <begin position="443"/>
        <end position="465"/>
    </location>
</feature>
<organism evidence="7 8">
    <name type="scientific">Aphis craccivora</name>
    <name type="common">Cowpea aphid</name>
    <dbReference type="NCBI Taxonomy" id="307492"/>
    <lineage>
        <taxon>Eukaryota</taxon>
        <taxon>Metazoa</taxon>
        <taxon>Ecdysozoa</taxon>
        <taxon>Arthropoda</taxon>
        <taxon>Hexapoda</taxon>
        <taxon>Insecta</taxon>
        <taxon>Pterygota</taxon>
        <taxon>Neoptera</taxon>
        <taxon>Paraneoptera</taxon>
        <taxon>Hemiptera</taxon>
        <taxon>Sternorrhyncha</taxon>
        <taxon>Aphidomorpha</taxon>
        <taxon>Aphidoidea</taxon>
        <taxon>Aphididae</taxon>
        <taxon>Aphidini</taxon>
        <taxon>Aphis</taxon>
        <taxon>Aphis</taxon>
    </lineage>
</organism>
<gene>
    <name evidence="7" type="ORF">FWK35_00017284</name>
</gene>
<comment type="caution">
    <text evidence="7">The sequence shown here is derived from an EMBL/GenBank/DDBJ whole genome shotgun (WGS) entry which is preliminary data.</text>
</comment>
<keyword evidence="2 6" id="KW-0812">Transmembrane</keyword>
<feature type="transmembrane region" description="Helical" evidence="6">
    <location>
        <begin position="193"/>
        <end position="214"/>
    </location>
</feature>
<evidence type="ECO:0000313" key="7">
    <source>
        <dbReference type="EMBL" id="KAF0765278.1"/>
    </source>
</evidence>
<evidence type="ECO:0000256" key="6">
    <source>
        <dbReference type="SAM" id="Phobius"/>
    </source>
</evidence>
<feature type="transmembrane region" description="Helical" evidence="6">
    <location>
        <begin position="156"/>
        <end position="181"/>
    </location>
</feature>
<name>A0A6G0Z4B1_APHCR</name>
<feature type="transmembrane region" description="Helical" evidence="6">
    <location>
        <begin position="220"/>
        <end position="243"/>
    </location>
</feature>
<evidence type="ECO:0000256" key="3">
    <source>
        <dbReference type="ARBA" id="ARBA00022989"/>
    </source>
</evidence>
<feature type="non-terminal residue" evidence="7">
    <location>
        <position position="1"/>
    </location>
</feature>
<dbReference type="PANTHER" id="PTHR23507:SF1">
    <property type="entry name" value="FI18259P1-RELATED"/>
    <property type="match status" value="1"/>
</dbReference>
<feature type="region of interest" description="Disordered" evidence="5">
    <location>
        <begin position="477"/>
        <end position="498"/>
    </location>
</feature>
<dbReference type="SUPFAM" id="SSF103473">
    <property type="entry name" value="MFS general substrate transporter"/>
    <property type="match status" value="1"/>
</dbReference>
<keyword evidence="8" id="KW-1185">Reference proteome</keyword>
<evidence type="ECO:0000256" key="2">
    <source>
        <dbReference type="ARBA" id="ARBA00022692"/>
    </source>
</evidence>
<dbReference type="GO" id="GO:0016020">
    <property type="term" value="C:membrane"/>
    <property type="evidence" value="ECO:0007669"/>
    <property type="project" value="UniProtKB-SubCell"/>
</dbReference>
<proteinExistence type="predicted"/>
<keyword evidence="4 6" id="KW-0472">Membrane</keyword>
<feature type="transmembrane region" description="Helical" evidence="6">
    <location>
        <begin position="6"/>
        <end position="25"/>
    </location>
</feature>
<feature type="transmembrane region" description="Helical" evidence="6">
    <location>
        <begin position="282"/>
        <end position="309"/>
    </location>
</feature>
<comment type="subcellular location">
    <subcellularLocation>
        <location evidence="1">Membrane</location>
        <topology evidence="1">Multi-pass membrane protein</topology>
    </subcellularLocation>
</comment>
<accession>A0A6G0Z4B1</accession>
<feature type="transmembrane region" description="Helical" evidence="6">
    <location>
        <begin position="321"/>
        <end position="342"/>
    </location>
</feature>
<dbReference type="AlphaFoldDB" id="A0A6G0Z4B1"/>
<dbReference type="PANTHER" id="PTHR23507">
    <property type="entry name" value="ZGC:174356"/>
    <property type="match status" value="1"/>
</dbReference>
<dbReference type="InterPro" id="IPR011701">
    <property type="entry name" value="MFS"/>
</dbReference>
<dbReference type="EMBL" id="VUJU01001440">
    <property type="protein sequence ID" value="KAF0765278.1"/>
    <property type="molecule type" value="Genomic_DNA"/>
</dbReference>
<feature type="compositionally biased region" description="Basic and acidic residues" evidence="5">
    <location>
        <begin position="477"/>
        <end position="486"/>
    </location>
</feature>
<dbReference type="OrthoDB" id="3026777at2759"/>
<dbReference type="Pfam" id="PF07690">
    <property type="entry name" value="MFS_1"/>
    <property type="match status" value="1"/>
</dbReference>
<evidence type="ECO:0000256" key="5">
    <source>
        <dbReference type="SAM" id="MobiDB-lite"/>
    </source>
</evidence>
<evidence type="ECO:0000313" key="8">
    <source>
        <dbReference type="Proteomes" id="UP000478052"/>
    </source>
</evidence>
<protein>
    <submittedName>
        <fullName evidence="7">Proton-coupled folate transporter-like</fullName>
    </submittedName>
</protein>